<dbReference type="EMBL" id="CP035544">
    <property type="protein sequence ID" value="QBA64577.1"/>
    <property type="molecule type" value="Genomic_DNA"/>
</dbReference>
<evidence type="ECO:0000259" key="2">
    <source>
        <dbReference type="Pfam" id="PF13648"/>
    </source>
</evidence>
<evidence type="ECO:0000256" key="1">
    <source>
        <dbReference type="SAM" id="Coils"/>
    </source>
</evidence>
<evidence type="ECO:0000313" key="4">
    <source>
        <dbReference type="Proteomes" id="UP000290889"/>
    </source>
</evidence>
<evidence type="ECO:0000313" key="3">
    <source>
        <dbReference type="EMBL" id="QBA64577.1"/>
    </source>
</evidence>
<gene>
    <name evidence="3" type="ORF">EQY75_08585</name>
</gene>
<keyword evidence="4" id="KW-1185">Reference proteome</keyword>
<protein>
    <recommendedName>
        <fullName evidence="2">Lipocalin-like domain-containing protein</fullName>
    </recommendedName>
</protein>
<proteinExistence type="predicted"/>
<dbReference type="AlphaFoldDB" id="A0A411EAL5"/>
<name>A0A411EAL5_9FLAO</name>
<dbReference type="RefSeq" id="WP_129604959.1">
    <property type="nucleotide sequence ID" value="NZ_CP035544.1"/>
</dbReference>
<dbReference type="KEGG" id="mur:EQY75_08585"/>
<dbReference type="Pfam" id="PF13648">
    <property type="entry name" value="Lipocalin_4"/>
    <property type="match status" value="1"/>
</dbReference>
<reference evidence="3 4" key="1">
    <citation type="submission" date="2019-01" db="EMBL/GenBank/DDBJ databases">
        <title>Muriicola soli sp. nov., isolated from soil.</title>
        <authorList>
            <person name="Kang H.J."/>
            <person name="Kim S.B."/>
        </authorList>
    </citation>
    <scope>NUCLEOTIDE SEQUENCE [LARGE SCALE GENOMIC DNA]</scope>
    <source>
        <strain evidence="3 4">MMS17-SY002</strain>
    </source>
</reference>
<accession>A0A411EAL5</accession>
<feature type="coiled-coil region" evidence="1">
    <location>
        <begin position="95"/>
        <end position="122"/>
    </location>
</feature>
<keyword evidence="1" id="KW-0175">Coiled coil</keyword>
<organism evidence="3 4">
    <name type="scientific">Muriicola soli</name>
    <dbReference type="NCBI Taxonomy" id="2507538"/>
    <lineage>
        <taxon>Bacteria</taxon>
        <taxon>Pseudomonadati</taxon>
        <taxon>Bacteroidota</taxon>
        <taxon>Flavobacteriia</taxon>
        <taxon>Flavobacteriales</taxon>
        <taxon>Flavobacteriaceae</taxon>
        <taxon>Muriicola</taxon>
    </lineage>
</organism>
<dbReference type="OrthoDB" id="1143855at2"/>
<dbReference type="InterPro" id="IPR024311">
    <property type="entry name" value="Lipocalin-like"/>
</dbReference>
<feature type="domain" description="Lipocalin-like" evidence="2">
    <location>
        <begin position="28"/>
        <end position="119"/>
    </location>
</feature>
<sequence>MKQICSFLTILLCISCGQKVKKEDLKHLNGYWEISEVEFPSGDKKQYEMSATVDYFEVSDMSGYRKKVQPLANSKYITSDDAEKFRLEPRQDAYIIMYQNEMSEWEEEIESLTDTRLILKNNEQIRYIYKRYEPLTLE</sequence>
<dbReference type="Proteomes" id="UP000290889">
    <property type="component" value="Chromosome"/>
</dbReference>